<comment type="caution">
    <text evidence="2">The sequence shown here is derived from an EMBL/GenBank/DDBJ whole genome shotgun (WGS) entry which is preliminary data.</text>
</comment>
<evidence type="ECO:0000313" key="2">
    <source>
        <dbReference type="EMBL" id="MFC6395569.1"/>
    </source>
</evidence>
<evidence type="ECO:0008006" key="4">
    <source>
        <dbReference type="Google" id="ProtNLM"/>
    </source>
</evidence>
<protein>
    <recommendedName>
        <fullName evidence="4">PH domain-containing protein</fullName>
    </recommendedName>
</protein>
<evidence type="ECO:0000313" key="3">
    <source>
        <dbReference type="Proteomes" id="UP001596266"/>
    </source>
</evidence>
<keyword evidence="1" id="KW-1133">Transmembrane helix</keyword>
<feature type="transmembrane region" description="Helical" evidence="1">
    <location>
        <begin position="46"/>
        <end position="63"/>
    </location>
</feature>
<dbReference type="EMBL" id="JBHSUA010000006">
    <property type="protein sequence ID" value="MFC6395569.1"/>
    <property type="molecule type" value="Genomic_DNA"/>
</dbReference>
<dbReference type="RefSeq" id="WP_343886309.1">
    <property type="nucleotide sequence ID" value="NZ_BAAAKI010000014.1"/>
</dbReference>
<accession>A0ABW1WYL2</accession>
<evidence type="ECO:0000256" key="1">
    <source>
        <dbReference type="SAM" id="Phobius"/>
    </source>
</evidence>
<keyword evidence="3" id="KW-1185">Reference proteome</keyword>
<feature type="transmembrane region" description="Helical" evidence="1">
    <location>
        <begin position="16"/>
        <end position="34"/>
    </location>
</feature>
<name>A0ABW1WYL2_9ACTN</name>
<reference evidence="3" key="1">
    <citation type="journal article" date="2019" name="Int. J. Syst. Evol. Microbiol.">
        <title>The Global Catalogue of Microorganisms (GCM) 10K type strain sequencing project: providing services to taxonomists for standard genome sequencing and annotation.</title>
        <authorList>
            <consortium name="The Broad Institute Genomics Platform"/>
            <consortium name="The Broad Institute Genome Sequencing Center for Infectious Disease"/>
            <person name="Wu L."/>
            <person name="Ma J."/>
        </authorList>
    </citation>
    <scope>NUCLEOTIDE SEQUENCE [LARGE SCALE GENOMIC DNA]</scope>
    <source>
        <strain evidence="3">CGMCC 1.15277</strain>
    </source>
</reference>
<sequence length="198" mass="20844">MDKTSDLNTTIVVRQWSGRVGTGIALAAALLVVVNETVHGGPVRGLMALAPMALLSYLVWLWWGSASMVLDAEGVHIRNPLRRADIGWQRVEGASGAWGLNVMADGRKHSVWACPARGGASMSRGGHPEALPSLFGPERTTTTTTLDAQRGSRLVQECRLEVAGSPGHVGGSELTTGWQVGRSAVLVALVAATVVTLM</sequence>
<organism evidence="2 3">
    <name type="scientific">Luteococcus sanguinis</name>
    <dbReference type="NCBI Taxonomy" id="174038"/>
    <lineage>
        <taxon>Bacteria</taxon>
        <taxon>Bacillati</taxon>
        <taxon>Actinomycetota</taxon>
        <taxon>Actinomycetes</taxon>
        <taxon>Propionibacteriales</taxon>
        <taxon>Propionibacteriaceae</taxon>
        <taxon>Luteococcus</taxon>
    </lineage>
</organism>
<proteinExistence type="predicted"/>
<keyword evidence="1" id="KW-0812">Transmembrane</keyword>
<dbReference type="Proteomes" id="UP001596266">
    <property type="component" value="Unassembled WGS sequence"/>
</dbReference>
<gene>
    <name evidence="2" type="ORF">ACFP57_00970</name>
</gene>
<keyword evidence="1" id="KW-0472">Membrane</keyword>